<dbReference type="AlphaFoldDB" id="A0A1F6CDE7"/>
<protein>
    <submittedName>
        <fullName evidence="2">Uncharacterized protein</fullName>
    </submittedName>
</protein>
<feature type="chain" id="PRO_5009523333" evidence="1">
    <location>
        <begin position="21"/>
        <end position="162"/>
    </location>
</feature>
<comment type="caution">
    <text evidence="2">The sequence shown here is derived from an EMBL/GenBank/DDBJ whole genome shotgun (WGS) entry which is preliminary data.</text>
</comment>
<feature type="signal peptide" evidence="1">
    <location>
        <begin position="1"/>
        <end position="20"/>
    </location>
</feature>
<evidence type="ECO:0000313" key="3">
    <source>
        <dbReference type="Proteomes" id="UP000178344"/>
    </source>
</evidence>
<name>A0A1F6CDE7_9BACT</name>
<evidence type="ECO:0000313" key="2">
    <source>
        <dbReference type="EMBL" id="OGG47193.1"/>
    </source>
</evidence>
<organism evidence="2 3">
    <name type="scientific">Candidatus Kaiserbacteria bacterium RIFCSPHIGHO2_01_FULL_49_13</name>
    <dbReference type="NCBI Taxonomy" id="1798477"/>
    <lineage>
        <taxon>Bacteria</taxon>
        <taxon>Candidatus Kaiseribacteriota</taxon>
    </lineage>
</organism>
<evidence type="ECO:0000256" key="1">
    <source>
        <dbReference type="SAM" id="SignalP"/>
    </source>
</evidence>
<proteinExistence type="predicted"/>
<keyword evidence="1" id="KW-0732">Signal</keyword>
<dbReference type="Proteomes" id="UP000178344">
    <property type="component" value="Unassembled WGS sequence"/>
</dbReference>
<reference evidence="2 3" key="1">
    <citation type="journal article" date="2016" name="Nat. Commun.">
        <title>Thousands of microbial genomes shed light on interconnected biogeochemical processes in an aquifer system.</title>
        <authorList>
            <person name="Anantharaman K."/>
            <person name="Brown C.T."/>
            <person name="Hug L.A."/>
            <person name="Sharon I."/>
            <person name="Castelle C.J."/>
            <person name="Probst A.J."/>
            <person name="Thomas B.C."/>
            <person name="Singh A."/>
            <person name="Wilkins M.J."/>
            <person name="Karaoz U."/>
            <person name="Brodie E.L."/>
            <person name="Williams K.H."/>
            <person name="Hubbard S.S."/>
            <person name="Banfield J.F."/>
        </authorList>
    </citation>
    <scope>NUCLEOTIDE SEQUENCE [LARGE SCALE GENOMIC DNA]</scope>
</reference>
<accession>A0A1F6CDE7</accession>
<gene>
    <name evidence="2" type="ORF">A2671_00030</name>
</gene>
<dbReference type="EMBL" id="MFKQ01000024">
    <property type="protein sequence ID" value="OGG47193.1"/>
    <property type="molecule type" value="Genomic_DNA"/>
</dbReference>
<sequence length="162" mass="17859">MMLRIALLALFLLAWSTLQASSQALAAETKMANELANKTCVSRYMVVESFGRRTPVVYLHGLLRFEFSKGAAGALMVRVRGKEDRQGYWLRTFNLPGKEFLEDYGQGPVSLNGNVLVSTTNTGLFFDLTYEDNKLKGSASDEKKKSKGSDSVFSIGDLGVCK</sequence>